<dbReference type="Proteomes" id="UP000000600">
    <property type="component" value="Unassembled WGS sequence"/>
</dbReference>
<reference evidence="1 2" key="1">
    <citation type="journal article" date="2006" name="Nature">
        <title>Global trends of whole-genome duplications revealed by the ciliate Paramecium tetraurelia.</title>
        <authorList>
            <consortium name="Genoscope"/>
            <person name="Aury J.-M."/>
            <person name="Jaillon O."/>
            <person name="Duret L."/>
            <person name="Noel B."/>
            <person name="Jubin C."/>
            <person name="Porcel B.M."/>
            <person name="Segurens B."/>
            <person name="Daubin V."/>
            <person name="Anthouard V."/>
            <person name="Aiach N."/>
            <person name="Arnaiz O."/>
            <person name="Billaut A."/>
            <person name="Beisson J."/>
            <person name="Blanc I."/>
            <person name="Bouhouche K."/>
            <person name="Camara F."/>
            <person name="Duharcourt S."/>
            <person name="Guigo R."/>
            <person name="Gogendeau D."/>
            <person name="Katinka M."/>
            <person name="Keller A.-M."/>
            <person name="Kissmehl R."/>
            <person name="Klotz C."/>
            <person name="Koll F."/>
            <person name="Le Moue A."/>
            <person name="Lepere C."/>
            <person name="Malinsky S."/>
            <person name="Nowacki M."/>
            <person name="Nowak J.K."/>
            <person name="Plattner H."/>
            <person name="Poulain J."/>
            <person name="Ruiz F."/>
            <person name="Serrano V."/>
            <person name="Zagulski M."/>
            <person name="Dessen P."/>
            <person name="Betermier M."/>
            <person name="Weissenbach J."/>
            <person name="Scarpelli C."/>
            <person name="Schachter V."/>
            <person name="Sperling L."/>
            <person name="Meyer E."/>
            <person name="Cohen J."/>
            <person name="Wincker P."/>
        </authorList>
    </citation>
    <scope>NUCLEOTIDE SEQUENCE [LARGE SCALE GENOMIC DNA]</scope>
    <source>
        <strain evidence="1 2">Stock d4-2</strain>
    </source>
</reference>
<gene>
    <name evidence="1" type="ORF">GSPATT00003844001</name>
</gene>
<dbReference type="GeneID" id="5046167"/>
<dbReference type="KEGG" id="ptm:GSPATT00003844001"/>
<accession>A0ECF8</accession>
<name>A0ECF8_PARTE</name>
<dbReference type="EMBL" id="CT868671">
    <property type="protein sequence ID" value="CAK92975.1"/>
    <property type="molecule type" value="Genomic_DNA"/>
</dbReference>
<evidence type="ECO:0000313" key="1">
    <source>
        <dbReference type="EMBL" id="CAK92975.1"/>
    </source>
</evidence>
<keyword evidence="2" id="KW-1185">Reference proteome</keyword>
<dbReference type="InParanoid" id="A0ECF8"/>
<sequence>MVLRIEYVQPEQLQRVLIARMLLDLNEITNTLMNGKSIDKMKKYKLFYQNIKFRIQLWNCGQNGLSQKINSLNKNL</sequence>
<evidence type="ECO:0000313" key="2">
    <source>
        <dbReference type="Proteomes" id="UP000000600"/>
    </source>
</evidence>
<dbReference type="AlphaFoldDB" id="A0ECF8"/>
<proteinExistence type="predicted"/>
<dbReference type="HOGENOM" id="CLU_2659876_0_0_1"/>
<organism evidence="1 2">
    <name type="scientific">Paramecium tetraurelia</name>
    <dbReference type="NCBI Taxonomy" id="5888"/>
    <lineage>
        <taxon>Eukaryota</taxon>
        <taxon>Sar</taxon>
        <taxon>Alveolata</taxon>
        <taxon>Ciliophora</taxon>
        <taxon>Intramacronucleata</taxon>
        <taxon>Oligohymenophorea</taxon>
        <taxon>Peniculida</taxon>
        <taxon>Parameciidae</taxon>
        <taxon>Paramecium</taxon>
    </lineage>
</organism>
<protein>
    <submittedName>
        <fullName evidence="1">Uncharacterized protein</fullName>
    </submittedName>
</protein>
<dbReference type="RefSeq" id="XP_001460372.1">
    <property type="nucleotide sequence ID" value="XM_001460335.1"/>
</dbReference>